<dbReference type="EC" id="2.5.1.15" evidence="2"/>
<dbReference type="InterPro" id="IPR011005">
    <property type="entry name" value="Dihydropteroate_synth-like_sf"/>
</dbReference>
<dbReference type="AlphaFoldDB" id="A0ABD6FJQ7"/>
<sequence>MSFQLPRPGRCVVMGVLNVTPDSFSDGGRYLHLDDALAHAAQMAAEGADLIDVGGESTRPGAE</sequence>
<comment type="caution">
    <text evidence="2">The sequence shown here is derived from an EMBL/GenBank/DDBJ whole genome shotgun (WGS) entry which is preliminary data.</text>
</comment>
<dbReference type="PANTHER" id="PTHR20941:SF1">
    <property type="entry name" value="FOLIC ACID SYNTHESIS PROTEIN FOL1"/>
    <property type="match status" value="1"/>
</dbReference>
<dbReference type="Gene3D" id="3.20.20.20">
    <property type="entry name" value="Dihydropteroate synthase-like"/>
    <property type="match status" value="1"/>
</dbReference>
<dbReference type="PROSITE" id="PS00793">
    <property type="entry name" value="DHPS_2"/>
    <property type="match status" value="1"/>
</dbReference>
<evidence type="ECO:0000259" key="1">
    <source>
        <dbReference type="PROSITE" id="PS50972"/>
    </source>
</evidence>
<gene>
    <name evidence="2" type="ORF">DIU77_012670</name>
</gene>
<dbReference type="GO" id="GO:0004156">
    <property type="term" value="F:dihydropteroate synthase activity"/>
    <property type="evidence" value="ECO:0007669"/>
    <property type="project" value="UniProtKB-EC"/>
</dbReference>
<dbReference type="Proteomes" id="UP000249324">
    <property type="component" value="Unassembled WGS sequence"/>
</dbReference>
<dbReference type="PANTHER" id="PTHR20941">
    <property type="entry name" value="FOLATE SYNTHESIS PROTEINS"/>
    <property type="match status" value="1"/>
</dbReference>
<dbReference type="PROSITE" id="PS00792">
    <property type="entry name" value="DHPS_1"/>
    <property type="match status" value="1"/>
</dbReference>
<dbReference type="SUPFAM" id="SSF51717">
    <property type="entry name" value="Dihydropteroate synthetase-like"/>
    <property type="match status" value="1"/>
</dbReference>
<proteinExistence type="predicted"/>
<dbReference type="PROSITE" id="PS50972">
    <property type="entry name" value="PTERIN_BINDING"/>
    <property type="match status" value="1"/>
</dbReference>
<keyword evidence="2" id="KW-0808">Transferase</keyword>
<feature type="non-terminal residue" evidence="2">
    <location>
        <position position="63"/>
    </location>
</feature>
<dbReference type="InterPro" id="IPR045031">
    <property type="entry name" value="DHP_synth-like"/>
</dbReference>
<evidence type="ECO:0000313" key="3">
    <source>
        <dbReference type="Proteomes" id="UP000249324"/>
    </source>
</evidence>
<reference evidence="2 3" key="1">
    <citation type="journal article" date="2021" name="BMC Genomics">
        <title>Genome-resolved metagenome and metatranscriptome analyses of thermophilic composting reveal key bacterial players and their metabolic interactions.</title>
        <authorList>
            <person name="Braga L.P.P."/>
            <person name="Pereira R.V."/>
            <person name="Martins L.F."/>
            <person name="Moura L.M.S."/>
            <person name="Sanchez F.B."/>
            <person name="Patane J.S.L."/>
            <person name="da Silva A.M."/>
            <person name="Setubal J.C."/>
        </authorList>
    </citation>
    <scope>NUCLEOTIDE SEQUENCE [LARGE SCALE GENOMIC DNA]</scope>
    <source>
        <strain evidence="2">ZC4RG45</strain>
    </source>
</reference>
<dbReference type="Pfam" id="PF00809">
    <property type="entry name" value="Pterin_bind"/>
    <property type="match status" value="1"/>
</dbReference>
<name>A0ABD6FJQ7_9PSEU</name>
<evidence type="ECO:0000313" key="2">
    <source>
        <dbReference type="EMBL" id="MFO7193089.1"/>
    </source>
</evidence>
<organism evidence="2 3">
    <name type="scientific">Thermocrispum agreste</name>
    <dbReference type="NCBI Taxonomy" id="37925"/>
    <lineage>
        <taxon>Bacteria</taxon>
        <taxon>Bacillati</taxon>
        <taxon>Actinomycetota</taxon>
        <taxon>Actinomycetes</taxon>
        <taxon>Pseudonocardiales</taxon>
        <taxon>Pseudonocardiaceae</taxon>
        <taxon>Thermocrispum</taxon>
    </lineage>
</organism>
<accession>A0ABD6FJQ7</accession>
<dbReference type="InterPro" id="IPR000489">
    <property type="entry name" value="Pterin-binding_dom"/>
</dbReference>
<protein>
    <submittedName>
        <fullName evidence="2">Dihydropteroate synthase</fullName>
        <ecNumber evidence="2">2.5.1.15</ecNumber>
    </submittedName>
</protein>
<feature type="domain" description="Pterin-binding" evidence="1">
    <location>
        <begin position="11"/>
        <end position="63"/>
    </location>
</feature>
<dbReference type="EMBL" id="QGUI02000164">
    <property type="protein sequence ID" value="MFO7193089.1"/>
    <property type="molecule type" value="Genomic_DNA"/>
</dbReference>